<name>A0A7W0CG77_9ACTN</name>
<dbReference type="AlphaFoldDB" id="A0A7W0CG77"/>
<dbReference type="EMBL" id="JACDUR010000002">
    <property type="protein sequence ID" value="MBA2890521.1"/>
    <property type="molecule type" value="Genomic_DNA"/>
</dbReference>
<accession>A0A7W0CG77</accession>
<dbReference type="RefSeq" id="WP_181609337.1">
    <property type="nucleotide sequence ID" value="NZ_BAABAM010000006.1"/>
</dbReference>
<reference evidence="1 2" key="1">
    <citation type="submission" date="2020-07" db="EMBL/GenBank/DDBJ databases">
        <title>Genomic Encyclopedia of Type Strains, Phase IV (KMG-IV): sequencing the most valuable type-strain genomes for metagenomic binning, comparative biology and taxonomic classification.</title>
        <authorList>
            <person name="Goeker M."/>
        </authorList>
    </citation>
    <scope>NUCLEOTIDE SEQUENCE [LARGE SCALE GENOMIC DNA]</scope>
    <source>
        <strain evidence="1 2">DSM 45533</strain>
    </source>
</reference>
<sequence length="178" mass="20256">MVSVAAPVAANAATAPASSATHYYQSGWGPYSSPNGKSKAEGQVTVDKKDVKVKVFVKKWKRVLVCKKDKHGKLICKKVWRLVKVPVWKTETHYPFKVDSTLHNYKWWGKYGCAWETFKVVGFDGSTYYKSFRNCGKHPKSYSFTGKNAKHIFVDVSRGNPWRPKNNHSGFKDVYHHA</sequence>
<evidence type="ECO:0000313" key="1">
    <source>
        <dbReference type="EMBL" id="MBA2890521.1"/>
    </source>
</evidence>
<evidence type="ECO:0000313" key="2">
    <source>
        <dbReference type="Proteomes" id="UP000530928"/>
    </source>
</evidence>
<dbReference type="Proteomes" id="UP000530928">
    <property type="component" value="Unassembled WGS sequence"/>
</dbReference>
<protein>
    <submittedName>
        <fullName evidence="1">Uncharacterized protein</fullName>
    </submittedName>
</protein>
<keyword evidence="2" id="KW-1185">Reference proteome</keyword>
<comment type="caution">
    <text evidence="1">The sequence shown here is derived from an EMBL/GenBank/DDBJ whole genome shotgun (WGS) entry which is preliminary data.</text>
</comment>
<organism evidence="1 2">
    <name type="scientific">Nonomuraea soli</name>
    <dbReference type="NCBI Taxonomy" id="1032476"/>
    <lineage>
        <taxon>Bacteria</taxon>
        <taxon>Bacillati</taxon>
        <taxon>Actinomycetota</taxon>
        <taxon>Actinomycetes</taxon>
        <taxon>Streptosporangiales</taxon>
        <taxon>Streptosporangiaceae</taxon>
        <taxon>Nonomuraea</taxon>
    </lineage>
</organism>
<proteinExistence type="predicted"/>
<gene>
    <name evidence="1" type="ORF">HNR30_001862</name>
</gene>